<gene>
    <name evidence="3" type="ORF">Vafri_12226</name>
</gene>
<comment type="caution">
    <text evidence="3">The sequence shown here is derived from an EMBL/GenBank/DDBJ whole genome shotgun (WGS) entry which is preliminary data.</text>
</comment>
<dbReference type="InterPro" id="IPR018391">
    <property type="entry name" value="PQQ_b-propeller_rpt"/>
</dbReference>
<evidence type="ECO:0000256" key="2">
    <source>
        <dbReference type="SAM" id="Phobius"/>
    </source>
</evidence>
<feature type="non-terminal residue" evidence="3">
    <location>
        <position position="1"/>
    </location>
</feature>
<dbReference type="Gene3D" id="2.130.10.10">
    <property type="entry name" value="YVTN repeat-like/Quinoprotein amine dehydrogenase"/>
    <property type="match status" value="1"/>
</dbReference>
<reference evidence="3" key="1">
    <citation type="journal article" date="2021" name="Proc. Natl. Acad. Sci. U.S.A.">
        <title>Three genomes in the algal genus Volvox reveal the fate of a haploid sex-determining region after a transition to homothallism.</title>
        <authorList>
            <person name="Yamamoto K."/>
            <person name="Hamaji T."/>
            <person name="Kawai-Toyooka H."/>
            <person name="Matsuzaki R."/>
            <person name="Takahashi F."/>
            <person name="Nishimura Y."/>
            <person name="Kawachi M."/>
            <person name="Noguchi H."/>
            <person name="Minakuchi Y."/>
            <person name="Umen J.G."/>
            <person name="Toyoda A."/>
            <person name="Nozaki H."/>
        </authorList>
    </citation>
    <scope>NUCLEOTIDE SEQUENCE</scope>
    <source>
        <strain evidence="3">NIES-3780</strain>
    </source>
</reference>
<feature type="transmembrane region" description="Helical" evidence="2">
    <location>
        <begin position="529"/>
        <end position="549"/>
    </location>
</feature>
<dbReference type="SMART" id="SM00564">
    <property type="entry name" value="PQQ"/>
    <property type="match status" value="2"/>
</dbReference>
<evidence type="ECO:0000256" key="1">
    <source>
        <dbReference type="SAM" id="MobiDB-lite"/>
    </source>
</evidence>
<keyword evidence="2" id="KW-0472">Membrane</keyword>
<evidence type="ECO:0000313" key="4">
    <source>
        <dbReference type="Proteomes" id="UP000747399"/>
    </source>
</evidence>
<name>A0A8J4F2H1_9CHLO</name>
<protein>
    <submittedName>
        <fullName evidence="3">Uncharacterized protein</fullName>
    </submittedName>
</protein>
<keyword evidence="2" id="KW-0812">Transmembrane</keyword>
<feature type="region of interest" description="Disordered" evidence="1">
    <location>
        <begin position="334"/>
        <end position="366"/>
    </location>
</feature>
<dbReference type="SUPFAM" id="SSF50998">
    <property type="entry name" value="Quinoprotein alcohol dehydrogenase-like"/>
    <property type="match status" value="1"/>
</dbReference>
<dbReference type="InterPro" id="IPR015943">
    <property type="entry name" value="WD40/YVTN_repeat-like_dom_sf"/>
</dbReference>
<dbReference type="AlphaFoldDB" id="A0A8J4F2H1"/>
<evidence type="ECO:0000313" key="3">
    <source>
        <dbReference type="EMBL" id="GIL56944.1"/>
    </source>
</evidence>
<organism evidence="3 4">
    <name type="scientific">Volvox africanus</name>
    <dbReference type="NCBI Taxonomy" id="51714"/>
    <lineage>
        <taxon>Eukaryota</taxon>
        <taxon>Viridiplantae</taxon>
        <taxon>Chlorophyta</taxon>
        <taxon>core chlorophytes</taxon>
        <taxon>Chlorophyceae</taxon>
        <taxon>CS clade</taxon>
        <taxon>Chlamydomonadales</taxon>
        <taxon>Volvocaceae</taxon>
        <taxon>Volvox</taxon>
    </lineage>
</organism>
<accession>A0A8J4F2H1</accession>
<keyword evidence="4" id="KW-1185">Reference proteome</keyword>
<sequence>MHQRVFGEIRWGWSEVQDRFFIVLIIFCLLYNTRVGIADLTPKSRSITEYRPGPPDSLDSLLVVALLGGDVVAVRSESGEVLWQYNTGNPLVRVSQGEGMPLGLHMFSGVDGGLYLYNNTLLTATASDGAVPDDPTLERLPISLPELVDTSPSLTDDGFIITGERRSLVFALDRRTGDLLHVFNDRETTGGGGGGDPHLRPPGPFGGIGDVPVLPMMDPDRILLVGRQDFVVRSKKLLTDLEAWNASYSRILNLRPTGPGVASRMPGYTGDGANGMGGALPLFTVGADRTLQAYDPTSRLRRWSVSFNTPPVGVFTMAHGDTNFLDPAALQPLRHVDLDPPPPPTGAPARGRRRRGATDAGRTLGIGGGAGQQNLVLVGELKGSLYVMPAEHVVLDESVQPQSWSDVILSDSTPNSPLSLPPSANTAAAENAVVVHSGGGGGGGGSSSKDLVTYVRDVTTGNGVVSGLSCRLAGMKLMIVEEAKDLRQSTQLGRLRLPGSRVAANDRVGSSSPIVLDWVRDVATAGGDMLMVVVLAAAGVAAAAVLLVMRVRGRVRVTAAPPAAAAASAFRSAWVVLQAANRTSPGRKGVDTGAGETQTA</sequence>
<proteinExistence type="predicted"/>
<dbReference type="EMBL" id="BNCO01000026">
    <property type="protein sequence ID" value="GIL56944.1"/>
    <property type="molecule type" value="Genomic_DNA"/>
</dbReference>
<feature type="transmembrane region" description="Helical" evidence="2">
    <location>
        <begin position="20"/>
        <end position="37"/>
    </location>
</feature>
<keyword evidence="2" id="KW-1133">Transmembrane helix</keyword>
<dbReference type="Proteomes" id="UP000747399">
    <property type="component" value="Unassembled WGS sequence"/>
</dbReference>
<dbReference type="InterPro" id="IPR011047">
    <property type="entry name" value="Quinoprotein_ADH-like_sf"/>
</dbReference>